<dbReference type="InterPro" id="IPR013395">
    <property type="entry name" value="CRISPR-assoc_Cas3_yers"/>
</dbReference>
<evidence type="ECO:0000313" key="10">
    <source>
        <dbReference type="EMBL" id="RTQ26358.1"/>
    </source>
</evidence>
<dbReference type="SUPFAM" id="SSF52540">
    <property type="entry name" value="P-loop containing nucleoside triphosphate hydrolases"/>
    <property type="match status" value="1"/>
</dbReference>
<organism evidence="10 11">
    <name type="scientific">Enterobacter mori</name>
    <dbReference type="NCBI Taxonomy" id="539813"/>
    <lineage>
        <taxon>Bacteria</taxon>
        <taxon>Pseudomonadati</taxon>
        <taxon>Pseudomonadota</taxon>
        <taxon>Gammaproteobacteria</taxon>
        <taxon>Enterobacterales</taxon>
        <taxon>Enterobacteriaceae</taxon>
        <taxon>Enterobacter</taxon>
    </lineage>
</organism>
<keyword evidence="7" id="KW-0067">ATP-binding</keyword>
<comment type="similarity">
    <text evidence="2">In the central section; belongs to the CRISPR-associated helicase Cas3 family.</text>
</comment>
<dbReference type="GO" id="GO:0046872">
    <property type="term" value="F:metal ion binding"/>
    <property type="evidence" value="ECO:0007669"/>
    <property type="project" value="UniProtKB-KW"/>
</dbReference>
<dbReference type="EMBL" id="RXPP01000003">
    <property type="protein sequence ID" value="RTQ26358.1"/>
    <property type="molecule type" value="Genomic_DNA"/>
</dbReference>
<keyword evidence="8" id="KW-0051">Antiviral defense</keyword>
<evidence type="ECO:0000256" key="6">
    <source>
        <dbReference type="ARBA" id="ARBA00022806"/>
    </source>
</evidence>
<dbReference type="Gene3D" id="1.10.3210.30">
    <property type="match status" value="1"/>
</dbReference>
<comment type="caution">
    <text evidence="10">The sequence shown here is derived from an EMBL/GenBank/DDBJ whole genome shotgun (WGS) entry which is preliminary data.</text>
</comment>
<evidence type="ECO:0000256" key="7">
    <source>
        <dbReference type="ARBA" id="ARBA00022840"/>
    </source>
</evidence>
<dbReference type="InterPro" id="IPR048823">
    <property type="entry name" value="Cas3_I-F_Cas2"/>
</dbReference>
<protein>
    <submittedName>
        <fullName evidence="10">Type I-F CRISPR-associated helicase Cas3</fullName>
    </submittedName>
</protein>
<dbReference type="Pfam" id="PF22590">
    <property type="entry name" value="Cas3-like_C_2"/>
    <property type="match status" value="1"/>
</dbReference>
<keyword evidence="5" id="KW-0378">Hydrolase</keyword>
<comment type="similarity">
    <text evidence="1">In the N-terminal section; belongs to the CRISPR-associated nuclease Cas3-HD family.</text>
</comment>
<proteinExistence type="inferred from homology"/>
<evidence type="ECO:0000313" key="11">
    <source>
        <dbReference type="Proteomes" id="UP000282263"/>
    </source>
</evidence>
<dbReference type="GO" id="GO:0004386">
    <property type="term" value="F:helicase activity"/>
    <property type="evidence" value="ECO:0007669"/>
    <property type="project" value="UniProtKB-KW"/>
</dbReference>
<keyword evidence="4" id="KW-0547">Nucleotide-binding</keyword>
<evidence type="ECO:0000256" key="5">
    <source>
        <dbReference type="ARBA" id="ARBA00022801"/>
    </source>
</evidence>
<evidence type="ECO:0000256" key="8">
    <source>
        <dbReference type="ARBA" id="ARBA00023118"/>
    </source>
</evidence>
<evidence type="ECO:0000256" key="4">
    <source>
        <dbReference type="ARBA" id="ARBA00022741"/>
    </source>
</evidence>
<keyword evidence="3" id="KW-0479">Metal-binding</keyword>
<dbReference type="Proteomes" id="UP000282263">
    <property type="component" value="Unassembled WGS sequence"/>
</dbReference>
<sequence>MNVLIISRCTKRAREQSCQIIDQFAERTGDVAWQTTITMEGVDTLRKLLRKTARRNTAVACHWLKKNGQTELLWIVGNLRRFNAQGRVPTNRTTLQIIRNDSEHRWQSAESIALLAAIAGLFHDFGKAGMCFQQTLKGESQHLCQPYRHEWISVRLFEAFVGERTDEQWLTSLTQLKAADEKAMVKALKMDRAQWSNSPFEKLPPVARVVAWLMLSHHRLPQPHPAKTSLLYSEGWIEKQLNADWNSLNHKSTEKHQWKERDFKNVWKFPHGTPLKSKTWREKARQIGKRIRNLPALLQAGSLDNLFTLHLARLSLMLADHVYSSQPAYAGWQDDAVQCWANSDRQSGQLRQKLDEHNVGVAHLALLMGRSLPALHRSLPAIARHKTFRERAKEERFHWQNKAWDVASALREKSAEQGFFGINMASTGCGKTFANARIMYALADEQAGCRYSVALGLRTLTLQTGQALQSRLGLDDDTLAVVTGAAAVKELYQGNDAEDNSSASDETFFASHHYVHYEGATSSGIAQQWLAKEPALNRLVSAPVLVTTIDHLMPATEGVRGGRQIPAMLRLLTSDLVLDEPDDFDVDDLHALCRLVNWAGMLGSRVLLSSATLPPALTEALFEAYREGRRAWQVACGQSERPMSICCAWFDEYGAKSQDVAEDAQFRQAHGDFVRQRIKRLPDQPRLRLGKLAAVEAHASRNADVVSAVVQTLHQQMFALHGHHRSTHKSGKTVSFGLVRMANINPLVAVAQALMALPSPDNYHIHYCVYHSQHPLAVRASIEKRLDAAFTRHKPERVWQLPEVKQALTSPEQHHLFVVLGTSVLEIGRDFDADWGIIEPSSMRSLIQFAGRIQRHRQIVPESENLVILESNVRALRGEKIAYCRPGFETEHHLLPHHDLHELLSEEGYRTLNAIPRIVENLPGNALAALEHARLRAALLGGGDKSDVVAASWWRLPLRWNGELQRRTPFRRSSPQDTFFLSMEEEGDEPEFCLLQENGVLKPAGGFCEQALSMADGVEPWVAIDYAEVLQALAETKQMELDAVSRRYGEMTLRVSREEETEQWLYHPILGVFREYL</sequence>
<dbReference type="RefSeq" id="WP_126815655.1">
    <property type="nucleotide sequence ID" value="NZ_JAJHUL010000008.1"/>
</dbReference>
<dbReference type="GO" id="GO:0016787">
    <property type="term" value="F:hydrolase activity"/>
    <property type="evidence" value="ECO:0007669"/>
    <property type="project" value="UniProtKB-KW"/>
</dbReference>
<evidence type="ECO:0000256" key="1">
    <source>
        <dbReference type="ARBA" id="ARBA00006847"/>
    </source>
</evidence>
<reference evidence="10 11" key="1">
    <citation type="submission" date="2018-12" db="EMBL/GenBank/DDBJ databases">
        <title>The Batch Genome Submission of Enterobacter spp. strains.</title>
        <authorList>
            <person name="Wei L."/>
            <person name="Wu W."/>
            <person name="Lin J."/>
            <person name="Zhang X."/>
            <person name="Feng Y."/>
            <person name="Zong Z."/>
        </authorList>
    </citation>
    <scope>NUCLEOTIDE SEQUENCE [LARGE SCALE GENOMIC DNA]</scope>
    <source>
        <strain evidence="10 11">SCEM020047</strain>
    </source>
</reference>
<dbReference type="GO" id="GO:0005524">
    <property type="term" value="F:ATP binding"/>
    <property type="evidence" value="ECO:0007669"/>
    <property type="project" value="UniProtKB-KW"/>
</dbReference>
<accession>A0A9Q7K7L1</accession>
<gene>
    <name evidence="10" type="primary">cas3f</name>
    <name evidence="10" type="ORF">EKN29_04255</name>
</gene>
<dbReference type="InterPro" id="IPR038257">
    <property type="entry name" value="CRISPR-assoc_Cas3_HD_sf"/>
</dbReference>
<dbReference type="InterPro" id="IPR054712">
    <property type="entry name" value="Cas3-like_dom"/>
</dbReference>
<dbReference type="AlphaFoldDB" id="A0A9Q7K7L1"/>
<evidence type="ECO:0000259" key="9">
    <source>
        <dbReference type="PROSITE" id="PS51643"/>
    </source>
</evidence>
<dbReference type="InterPro" id="IPR027417">
    <property type="entry name" value="P-loop_NTPase"/>
</dbReference>
<evidence type="ECO:0000256" key="3">
    <source>
        <dbReference type="ARBA" id="ARBA00022723"/>
    </source>
</evidence>
<evidence type="ECO:0000256" key="2">
    <source>
        <dbReference type="ARBA" id="ARBA00009046"/>
    </source>
</evidence>
<feature type="domain" description="HD Cas3-type" evidence="9">
    <location>
        <begin position="102"/>
        <end position="322"/>
    </location>
</feature>
<keyword evidence="6" id="KW-0347">Helicase</keyword>
<dbReference type="NCBIfam" id="TIGR02562">
    <property type="entry name" value="cas3_yersinia"/>
    <property type="match status" value="1"/>
</dbReference>
<name>A0A9Q7K7L1_9ENTR</name>
<dbReference type="GO" id="GO:0051607">
    <property type="term" value="P:defense response to virus"/>
    <property type="evidence" value="ECO:0007669"/>
    <property type="project" value="UniProtKB-KW"/>
</dbReference>
<dbReference type="Pfam" id="PF21384">
    <property type="entry name" value="Cas3_I-F_Cas2"/>
    <property type="match status" value="1"/>
</dbReference>
<dbReference type="InterPro" id="IPR006483">
    <property type="entry name" value="CRISPR-assoc_Cas3_HD"/>
</dbReference>
<dbReference type="PROSITE" id="PS51643">
    <property type="entry name" value="HD_CAS3"/>
    <property type="match status" value="1"/>
</dbReference>